<dbReference type="Proteomes" id="UP000010471">
    <property type="component" value="Chromosome"/>
</dbReference>
<dbReference type="InterPro" id="IPR012334">
    <property type="entry name" value="Pectin_lyas_fold"/>
</dbReference>
<evidence type="ECO:0000313" key="3">
    <source>
        <dbReference type="Proteomes" id="UP000010471"/>
    </source>
</evidence>
<dbReference type="RefSeq" id="WP_015182539.1">
    <property type="nucleotide sequence ID" value="NC_019738.1"/>
</dbReference>
<dbReference type="PATRIC" id="fig|1173027.3.peg.2848"/>
<evidence type="ECO:0000259" key="1">
    <source>
        <dbReference type="SMART" id="SM00912"/>
    </source>
</evidence>
<keyword evidence="3" id="KW-1185">Reference proteome</keyword>
<dbReference type="InterPro" id="IPR008638">
    <property type="entry name" value="FhaB/CdiA-like_TPS"/>
</dbReference>
<dbReference type="eggNOG" id="COG3210">
    <property type="taxonomic scope" value="Bacteria"/>
</dbReference>
<sequence>MAQDIENGCDESKLRIRLNGCLLIREVLEKLILSIPVKKSKTLINYTFLLLFYVLLPQGRAFAQLTPDTTLGSESSIITPSVLINNQPADRIDGGALRGANLFHSFLEFNLNDGQRLYFASPTGIETIITRVTGANPSNILGTLGVNGSANLFLMNPNGILFGSNARLDIKGSFFATTASSMVFADSNSFSATTPQNPSLLTVSVPLGVQFGATPATVQVQESTLQVPLGRTLALVGGEVRLQGGTVAAPGGRIELGSVADHSFVSLKPINNDWQLGYEGVQNFQDIQLSNRAVVNASGDGGGDILVWARSLRLGEESRLEALTLGSQRGGKINVNASNSVELTGTGTYLQDIQLFLTGQIKPANLRNGLFTLSYGSGAAGDVVINTPSFVARNGAFVATSTLGAGEGGDLTVNASDNVELTTSALITGSGLGDSGQAGNLTVNTGRFLVQEYGVLGTSTLGSGRGGELTVNASQSVELLGNNPIVLGSGTRFLTGLFSTTFGGGDAGDVQVMTPRLSVRDGAAIGASTASLGKGGNLTVTASEFVEIIGKSGDGSAQSAVAATAEAGSTGQGGNLTVQTGELRLEDEGRLSVRSRGTGDAGNLEVIADSINLDNQGSIAAATTVAGEGGNIKLQTHSLQLRRNSIINAEAGGSGNGGNITIDTDILVALKNSSITANAFQGTGGNITINTQGLFVAPTSKITASSTLGISGVVDINTEVNSVEASLPPLEEDFVSSEQVIADSCLGRPNAQGRSFTVTGTGGLPATPDGAFTTSYPITDVQQIAENSTTGWRVSPEAIAEHSDRRIVLPLQEAQGMFITADGRVVLGTIPQLAALAQAEDLICYFQTQSASRK</sequence>
<dbReference type="KEGG" id="mic:Mic7113_2598"/>
<dbReference type="STRING" id="1173027.Mic7113_2598"/>
<protein>
    <submittedName>
        <fullName evidence="2">Filamentous hemagglutinin family N-terminal domain protein</fullName>
    </submittedName>
</protein>
<proteinExistence type="predicted"/>
<dbReference type="AlphaFoldDB" id="K9WDB3"/>
<dbReference type="HOGENOM" id="CLU_001325_0_0_3"/>
<reference evidence="2 3" key="1">
    <citation type="submission" date="2012-06" db="EMBL/GenBank/DDBJ databases">
        <title>Finished chromosome of genome of Microcoleus sp. PCC 7113.</title>
        <authorList>
            <consortium name="US DOE Joint Genome Institute"/>
            <person name="Gugger M."/>
            <person name="Coursin T."/>
            <person name="Rippka R."/>
            <person name="Tandeau De Marsac N."/>
            <person name="Huntemann M."/>
            <person name="Wei C.-L."/>
            <person name="Han J."/>
            <person name="Detter J.C."/>
            <person name="Han C."/>
            <person name="Tapia R."/>
            <person name="Chen A."/>
            <person name="Kyrpides N."/>
            <person name="Mavromatis K."/>
            <person name="Markowitz V."/>
            <person name="Szeto E."/>
            <person name="Ivanova N."/>
            <person name="Pagani I."/>
            <person name="Pati A."/>
            <person name="Goodwin L."/>
            <person name="Nordberg H.P."/>
            <person name="Cantor M.N."/>
            <person name="Hua S.X."/>
            <person name="Woyke T."/>
            <person name="Kerfeld C.A."/>
        </authorList>
    </citation>
    <scope>NUCLEOTIDE SEQUENCE [LARGE SCALE GENOMIC DNA]</scope>
    <source>
        <strain evidence="2 3">PCC 7113</strain>
    </source>
</reference>
<dbReference type="EMBL" id="CP003630">
    <property type="protein sequence ID" value="AFZ18390.1"/>
    <property type="molecule type" value="Genomic_DNA"/>
</dbReference>
<name>K9WDB3_9CYAN</name>
<dbReference type="Pfam" id="PF05860">
    <property type="entry name" value="TPS"/>
    <property type="match status" value="1"/>
</dbReference>
<dbReference type="SMART" id="SM00912">
    <property type="entry name" value="Haemagg_act"/>
    <property type="match status" value="1"/>
</dbReference>
<dbReference type="NCBIfam" id="TIGR01901">
    <property type="entry name" value="adhes_NPXG"/>
    <property type="match status" value="1"/>
</dbReference>
<dbReference type="Gene3D" id="2.160.20.10">
    <property type="entry name" value="Single-stranded right-handed beta-helix, Pectin lyase-like"/>
    <property type="match status" value="2"/>
</dbReference>
<evidence type="ECO:0000313" key="2">
    <source>
        <dbReference type="EMBL" id="AFZ18390.1"/>
    </source>
</evidence>
<dbReference type="InterPro" id="IPR011050">
    <property type="entry name" value="Pectin_lyase_fold/virulence"/>
</dbReference>
<accession>K9WDB3</accession>
<organism evidence="2 3">
    <name type="scientific">Allocoleopsis franciscana PCC 7113</name>
    <dbReference type="NCBI Taxonomy" id="1173027"/>
    <lineage>
        <taxon>Bacteria</taxon>
        <taxon>Bacillati</taxon>
        <taxon>Cyanobacteriota</taxon>
        <taxon>Cyanophyceae</taxon>
        <taxon>Coleofasciculales</taxon>
        <taxon>Coleofasciculaceae</taxon>
        <taxon>Allocoleopsis</taxon>
        <taxon>Allocoleopsis franciscana</taxon>
    </lineage>
</organism>
<gene>
    <name evidence="2" type="ORF">Mic7113_2598</name>
</gene>
<feature type="domain" description="Filamentous haemagglutinin FhaB/tRNA nuclease CdiA-like TPS" evidence="1">
    <location>
        <begin position="72"/>
        <end position="185"/>
    </location>
</feature>
<dbReference type="SUPFAM" id="SSF51126">
    <property type="entry name" value="Pectin lyase-like"/>
    <property type="match status" value="4"/>
</dbReference>